<dbReference type="Proteomes" id="UP000182284">
    <property type="component" value="Unassembled WGS sequence"/>
</dbReference>
<sequence length="167" mass="19054">MARRSKQEMRAEFDRLYGVFETIVAFKKCSVPKEHLSSFDAVPSREAMLNWVETGKATLSGLISGTNQAIHDFSCDLYEEGAFGDKKVQDFLEFYCARHDGRSYFSDVGDPIKDATKILRRGVIRNKTEWFLIKAIMDDVEQTSFTRSEQDQLSQMRVAFEQKGTAG</sequence>
<dbReference type="OrthoDB" id="7872531at2"/>
<accession>A0A1G7G8B5</accession>
<proteinExistence type="predicted"/>
<organism evidence="1 2">
    <name type="scientific">Celeribacter baekdonensis</name>
    <dbReference type="NCBI Taxonomy" id="875171"/>
    <lineage>
        <taxon>Bacteria</taxon>
        <taxon>Pseudomonadati</taxon>
        <taxon>Pseudomonadota</taxon>
        <taxon>Alphaproteobacteria</taxon>
        <taxon>Rhodobacterales</taxon>
        <taxon>Roseobacteraceae</taxon>
        <taxon>Celeribacter</taxon>
    </lineage>
</organism>
<protein>
    <submittedName>
        <fullName evidence="1">Uncharacterized protein</fullName>
    </submittedName>
</protein>
<name>A0A1G7G8B5_9RHOB</name>
<evidence type="ECO:0000313" key="1">
    <source>
        <dbReference type="EMBL" id="SDE84394.1"/>
    </source>
</evidence>
<dbReference type="EMBL" id="FNBL01000001">
    <property type="protein sequence ID" value="SDE84394.1"/>
    <property type="molecule type" value="Genomic_DNA"/>
</dbReference>
<gene>
    <name evidence="1" type="ORF">SAMN04488117_101442</name>
</gene>
<reference evidence="1 2" key="1">
    <citation type="submission" date="2016-10" db="EMBL/GenBank/DDBJ databases">
        <authorList>
            <person name="de Groot N.N."/>
        </authorList>
    </citation>
    <scope>NUCLEOTIDE SEQUENCE [LARGE SCALE GENOMIC DNA]</scope>
    <source>
        <strain evidence="1 2">DSM 27375</strain>
    </source>
</reference>
<evidence type="ECO:0000313" key="2">
    <source>
        <dbReference type="Proteomes" id="UP000182284"/>
    </source>
</evidence>
<dbReference type="RefSeq" id="WP_074640561.1">
    <property type="nucleotide sequence ID" value="NZ_FNBL01000001.1"/>
</dbReference>
<dbReference type="AlphaFoldDB" id="A0A1G7G8B5"/>